<feature type="region of interest" description="Disordered" evidence="1">
    <location>
        <begin position="87"/>
        <end position="116"/>
    </location>
</feature>
<name>A0ABV5UU02_9MICC</name>
<dbReference type="RefSeq" id="WP_376954861.1">
    <property type="nucleotide sequence ID" value="NZ_BAABED010000001.1"/>
</dbReference>
<evidence type="ECO:0000313" key="3">
    <source>
        <dbReference type="Proteomes" id="UP001589536"/>
    </source>
</evidence>
<keyword evidence="3" id="KW-1185">Reference proteome</keyword>
<gene>
    <name evidence="2" type="ORF">ACFFPI_16470</name>
</gene>
<comment type="caution">
    <text evidence="2">The sequence shown here is derived from an EMBL/GenBank/DDBJ whole genome shotgun (WGS) entry which is preliminary data.</text>
</comment>
<dbReference type="Proteomes" id="UP001589536">
    <property type="component" value="Unassembled WGS sequence"/>
</dbReference>
<evidence type="ECO:0000256" key="1">
    <source>
        <dbReference type="SAM" id="MobiDB-lite"/>
    </source>
</evidence>
<organism evidence="2 3">
    <name type="scientific">Arthrobacter methylotrophus</name>
    <dbReference type="NCBI Taxonomy" id="121291"/>
    <lineage>
        <taxon>Bacteria</taxon>
        <taxon>Bacillati</taxon>
        <taxon>Actinomycetota</taxon>
        <taxon>Actinomycetes</taxon>
        <taxon>Micrococcales</taxon>
        <taxon>Micrococcaceae</taxon>
        <taxon>Arthrobacter</taxon>
    </lineage>
</organism>
<dbReference type="EMBL" id="JBHMBH010000038">
    <property type="protein sequence ID" value="MFB9715695.1"/>
    <property type="molecule type" value="Genomic_DNA"/>
</dbReference>
<proteinExistence type="predicted"/>
<accession>A0ABV5UU02</accession>
<sequence>MCVDVEVKVLDREAMFPQDLSDFPADAVDYVASQVKTEVSVLVDYEWTDRISRPHRAQIRSVFGLARVELREDTESVHHEPRCRCTQRATESMKARTDAAVPRSRPWSASGQSADHHRSQRVESYLCMVQICHR</sequence>
<evidence type="ECO:0000313" key="2">
    <source>
        <dbReference type="EMBL" id="MFB9715695.1"/>
    </source>
</evidence>
<protein>
    <submittedName>
        <fullName evidence="2">DUF4158 domain-containing protein</fullName>
    </submittedName>
</protein>
<reference evidence="2 3" key="1">
    <citation type="submission" date="2024-09" db="EMBL/GenBank/DDBJ databases">
        <authorList>
            <person name="Sun Q."/>
            <person name="Mori K."/>
        </authorList>
    </citation>
    <scope>NUCLEOTIDE SEQUENCE [LARGE SCALE GENOMIC DNA]</scope>
    <source>
        <strain evidence="2 3">JCM 13519</strain>
    </source>
</reference>